<evidence type="ECO:0000256" key="1">
    <source>
        <dbReference type="ARBA" id="ARBA00023125"/>
    </source>
</evidence>
<dbReference type="InterPro" id="IPR011344">
    <property type="entry name" value="ssDNA-bd"/>
</dbReference>
<dbReference type="NCBIfam" id="TIGR00621">
    <property type="entry name" value="ssb"/>
    <property type="match status" value="1"/>
</dbReference>
<feature type="compositionally biased region" description="Low complexity" evidence="4">
    <location>
        <begin position="110"/>
        <end position="130"/>
    </location>
</feature>
<evidence type="ECO:0000256" key="3">
    <source>
        <dbReference type="RuleBase" id="RU000524"/>
    </source>
</evidence>
<dbReference type="GO" id="GO:0003697">
    <property type="term" value="F:single-stranded DNA binding"/>
    <property type="evidence" value="ECO:0007669"/>
    <property type="project" value="InterPro"/>
</dbReference>
<proteinExistence type="predicted"/>
<evidence type="ECO:0000256" key="4">
    <source>
        <dbReference type="SAM" id="MobiDB-lite"/>
    </source>
</evidence>
<gene>
    <name evidence="5" type="ORF">ELAC_1897</name>
</gene>
<dbReference type="InterPro" id="IPR012340">
    <property type="entry name" value="NA-bd_OB-fold"/>
</dbReference>
<evidence type="ECO:0000313" key="6">
    <source>
        <dbReference type="Proteomes" id="UP000220251"/>
    </source>
</evidence>
<keyword evidence="1 2" id="KW-0238">DNA-binding</keyword>
<feature type="region of interest" description="Disordered" evidence="4">
    <location>
        <begin position="89"/>
        <end position="157"/>
    </location>
</feature>
<dbReference type="GO" id="GO:0009295">
    <property type="term" value="C:nucleoid"/>
    <property type="evidence" value="ECO:0007669"/>
    <property type="project" value="TreeGrafter"/>
</dbReference>
<accession>A0A0H5DRK2</accession>
<evidence type="ECO:0000313" key="5">
    <source>
        <dbReference type="EMBL" id="CRX39222.1"/>
    </source>
</evidence>
<dbReference type="PANTHER" id="PTHR10302">
    <property type="entry name" value="SINGLE-STRANDED DNA-BINDING PROTEIN"/>
    <property type="match status" value="1"/>
</dbReference>
<dbReference type="RefSeq" id="WP_098039089.1">
    <property type="nucleotide sequence ID" value="NZ_CWGJ01000026.1"/>
</dbReference>
<dbReference type="PIRSF" id="PIRSF002070">
    <property type="entry name" value="SSB"/>
    <property type="match status" value="1"/>
</dbReference>
<dbReference type="AlphaFoldDB" id="A0A0H5DRK2"/>
<protein>
    <recommendedName>
        <fullName evidence="2 3">Single-stranded DNA-binding protein</fullName>
    </recommendedName>
</protein>
<dbReference type="EMBL" id="CWGJ01000026">
    <property type="protein sequence ID" value="CRX39222.1"/>
    <property type="molecule type" value="Genomic_DNA"/>
</dbReference>
<dbReference type="InterPro" id="IPR000424">
    <property type="entry name" value="Primosome_PriB/ssb"/>
</dbReference>
<dbReference type="OrthoDB" id="9809878at2"/>
<dbReference type="Pfam" id="PF00436">
    <property type="entry name" value="SSB"/>
    <property type="match status" value="1"/>
</dbReference>
<dbReference type="Gene3D" id="2.40.50.140">
    <property type="entry name" value="Nucleic acid-binding proteins"/>
    <property type="match status" value="1"/>
</dbReference>
<dbReference type="Proteomes" id="UP000220251">
    <property type="component" value="Unassembled WGS sequence"/>
</dbReference>
<name>A0A0H5DRK2_9BACT</name>
<dbReference type="PANTHER" id="PTHR10302:SF27">
    <property type="entry name" value="SINGLE-STRANDED DNA-BINDING PROTEIN"/>
    <property type="match status" value="1"/>
</dbReference>
<evidence type="ECO:0000256" key="2">
    <source>
        <dbReference type="PIRNR" id="PIRNR002070"/>
    </source>
</evidence>
<dbReference type="CDD" id="cd04496">
    <property type="entry name" value="SSB_OBF"/>
    <property type="match status" value="1"/>
</dbReference>
<dbReference type="GO" id="GO:0006260">
    <property type="term" value="P:DNA replication"/>
    <property type="evidence" value="ECO:0007669"/>
    <property type="project" value="InterPro"/>
</dbReference>
<keyword evidence="6" id="KW-1185">Reference proteome</keyword>
<dbReference type="PROSITE" id="PS50935">
    <property type="entry name" value="SSB"/>
    <property type="match status" value="1"/>
</dbReference>
<reference evidence="6" key="1">
    <citation type="submission" date="2015-06" db="EMBL/GenBank/DDBJ databases">
        <authorList>
            <person name="Bertelli C."/>
        </authorList>
    </citation>
    <scope>NUCLEOTIDE SEQUENCE [LARGE SCALE GENOMIC DNA]</scope>
    <source>
        <strain evidence="6">CRIB-30</strain>
    </source>
</reference>
<dbReference type="SUPFAM" id="SSF50249">
    <property type="entry name" value="Nucleic acid-binding proteins"/>
    <property type="match status" value="1"/>
</dbReference>
<sequence>MNLLHIMGYLGADPEMRYTPGGQKVTTLRVATKVRKGGQEETIWWRVTVWGDQFDKMLTYFKKGKAIYIVAEMNKLEIYQDKSGQPQISYEATARSLHFPPFNDRNDNEQQAQGTQQQSGRYGSSSSYGQEAPAYQAKPHQGRSEEMEIHDEDPIPF</sequence>
<organism evidence="5 6">
    <name type="scientific">Estrella lausannensis</name>
    <dbReference type="NCBI Taxonomy" id="483423"/>
    <lineage>
        <taxon>Bacteria</taxon>
        <taxon>Pseudomonadati</taxon>
        <taxon>Chlamydiota</taxon>
        <taxon>Chlamydiia</taxon>
        <taxon>Parachlamydiales</taxon>
        <taxon>Candidatus Criblamydiaceae</taxon>
        <taxon>Estrella</taxon>
    </lineage>
</organism>